<sequence length="33" mass="3547">MDVVRSIDSVMDSMSAKAAGRCCGNACKHCRFP</sequence>
<dbReference type="InterPro" id="IPR040807">
    <property type="entry name" value="DUF5522"/>
</dbReference>
<proteinExistence type="predicted"/>
<dbReference type="EMBL" id="WTZA01000001">
    <property type="protein sequence ID" value="MXO73687.1"/>
    <property type="molecule type" value="Genomic_DNA"/>
</dbReference>
<dbReference type="OrthoDB" id="331868at2"/>
<dbReference type="Pfam" id="PF17653">
    <property type="entry name" value="DUF5522"/>
    <property type="match status" value="1"/>
</dbReference>
<dbReference type="AlphaFoldDB" id="A0A6I4TAJ1"/>
<evidence type="ECO:0000313" key="2">
    <source>
        <dbReference type="Proteomes" id="UP000439522"/>
    </source>
</evidence>
<gene>
    <name evidence="1" type="ORF">GRI40_00410</name>
</gene>
<protein>
    <submittedName>
        <fullName evidence="1">Uncharacterized protein</fullName>
    </submittedName>
</protein>
<reference evidence="1 2" key="1">
    <citation type="submission" date="2019-12" db="EMBL/GenBank/DDBJ databases">
        <title>Genomic-based taxomic classification of the family Erythrobacteraceae.</title>
        <authorList>
            <person name="Xu L."/>
        </authorList>
    </citation>
    <scope>NUCLEOTIDE SEQUENCE [LARGE SCALE GENOMIC DNA]</scope>
    <source>
        <strain evidence="1 2">100921-2</strain>
    </source>
</reference>
<keyword evidence="2" id="KW-1185">Reference proteome</keyword>
<evidence type="ECO:0000313" key="1">
    <source>
        <dbReference type="EMBL" id="MXO73687.1"/>
    </source>
</evidence>
<organism evidence="1 2">
    <name type="scientific">Tsuneonella aeria</name>
    <dbReference type="NCBI Taxonomy" id="1837929"/>
    <lineage>
        <taxon>Bacteria</taxon>
        <taxon>Pseudomonadati</taxon>
        <taxon>Pseudomonadota</taxon>
        <taxon>Alphaproteobacteria</taxon>
        <taxon>Sphingomonadales</taxon>
        <taxon>Erythrobacteraceae</taxon>
        <taxon>Tsuneonella</taxon>
    </lineage>
</organism>
<name>A0A6I4TAJ1_9SPHN</name>
<comment type="caution">
    <text evidence="1">The sequence shown here is derived from an EMBL/GenBank/DDBJ whole genome shotgun (WGS) entry which is preliminary data.</text>
</comment>
<dbReference type="Proteomes" id="UP000439522">
    <property type="component" value="Unassembled WGS sequence"/>
</dbReference>
<accession>A0A6I4TAJ1</accession>